<dbReference type="EMBL" id="CABDUW010000131">
    <property type="protein sequence ID" value="VTJ59851.1"/>
    <property type="molecule type" value="Genomic_DNA"/>
</dbReference>
<accession>A0A5E4ASZ2</accession>
<protein>
    <submittedName>
        <fullName evidence="2">Uncharacterized protein</fullName>
    </submittedName>
</protein>
<name>A0A5E4ASZ2_MARMO</name>
<dbReference type="Proteomes" id="UP000662637">
    <property type="component" value="Unassembled WGS sequence"/>
</dbReference>
<gene>
    <name evidence="1" type="ORF">GHT09_004429</name>
    <name evidence="2" type="ORF">MONAX_5E043634</name>
</gene>
<sequence length="109" mass="11621">MSVPKPTKLVLTGLGFPPAGLKIGAEKRKHRKRSCLGAMLDRAYMTNSPYLTSALSWGGSFQKEDPLLAGPVHQGDSHSIEPFPWVTTHARHAGGCRRAPAPPPAVTGP</sequence>
<reference evidence="1" key="2">
    <citation type="submission" date="2020-08" db="EMBL/GenBank/DDBJ databases">
        <authorList>
            <person name="Shumante A."/>
            <person name="Zimin A.V."/>
            <person name="Puiu D."/>
            <person name="Salzberg S.L."/>
        </authorList>
    </citation>
    <scope>NUCLEOTIDE SEQUENCE</scope>
    <source>
        <strain evidence="1">WC2-LM</strain>
        <tissue evidence="1">Liver</tissue>
    </source>
</reference>
<organism evidence="2 3">
    <name type="scientific">Marmota monax</name>
    <name type="common">Woodchuck</name>
    <dbReference type="NCBI Taxonomy" id="9995"/>
    <lineage>
        <taxon>Eukaryota</taxon>
        <taxon>Metazoa</taxon>
        <taxon>Chordata</taxon>
        <taxon>Craniata</taxon>
        <taxon>Vertebrata</taxon>
        <taxon>Euteleostomi</taxon>
        <taxon>Mammalia</taxon>
        <taxon>Eutheria</taxon>
        <taxon>Euarchontoglires</taxon>
        <taxon>Glires</taxon>
        <taxon>Rodentia</taxon>
        <taxon>Sciuromorpha</taxon>
        <taxon>Sciuridae</taxon>
        <taxon>Xerinae</taxon>
        <taxon>Marmotini</taxon>
        <taxon>Marmota</taxon>
    </lineage>
</organism>
<evidence type="ECO:0000313" key="1">
    <source>
        <dbReference type="EMBL" id="KAF7484228.1"/>
    </source>
</evidence>
<dbReference type="AlphaFoldDB" id="A0A5E4ASZ2"/>
<reference evidence="2 3" key="1">
    <citation type="submission" date="2019-04" db="EMBL/GenBank/DDBJ databases">
        <authorList>
            <person name="Alioto T."/>
            <person name="Alioto T."/>
        </authorList>
    </citation>
    <scope>NUCLEOTIDE SEQUENCE [LARGE SCALE GENOMIC DNA]</scope>
</reference>
<dbReference type="Proteomes" id="UP000335636">
    <property type="component" value="Unassembled WGS sequence"/>
</dbReference>
<evidence type="ECO:0000313" key="3">
    <source>
        <dbReference type="Proteomes" id="UP000335636"/>
    </source>
</evidence>
<dbReference type="EMBL" id="WJEC01000294">
    <property type="protein sequence ID" value="KAF7484228.1"/>
    <property type="molecule type" value="Genomic_DNA"/>
</dbReference>
<keyword evidence="3" id="KW-1185">Reference proteome</keyword>
<evidence type="ECO:0000313" key="2">
    <source>
        <dbReference type="EMBL" id="VTJ59851.1"/>
    </source>
</evidence>
<proteinExistence type="predicted"/>